<dbReference type="InterPro" id="IPR010286">
    <property type="entry name" value="METTL16/RlmF"/>
</dbReference>
<name>A0AAD6Y2X3_9AGAR</name>
<dbReference type="GO" id="GO:0008168">
    <property type="term" value="F:methyltransferase activity"/>
    <property type="evidence" value="ECO:0007669"/>
    <property type="project" value="UniProtKB-KW"/>
</dbReference>
<evidence type="ECO:0000256" key="2">
    <source>
        <dbReference type="ARBA" id="ARBA00022679"/>
    </source>
</evidence>
<proteinExistence type="predicted"/>
<keyword evidence="1" id="KW-0489">Methyltransferase</keyword>
<comment type="caution">
    <text evidence="3">The sequence shown here is derived from an EMBL/GenBank/DDBJ whole genome shotgun (WGS) entry which is preliminary data.</text>
</comment>
<dbReference type="GO" id="GO:0005634">
    <property type="term" value="C:nucleus"/>
    <property type="evidence" value="ECO:0007669"/>
    <property type="project" value="TreeGrafter"/>
</dbReference>
<dbReference type="PANTHER" id="PTHR13393:SF0">
    <property type="entry name" value="RNA N6-ADENOSINE-METHYLTRANSFERASE METTL16"/>
    <property type="match status" value="1"/>
</dbReference>
<keyword evidence="4" id="KW-1185">Reference proteome</keyword>
<keyword evidence="2" id="KW-0808">Transferase</keyword>
<protein>
    <submittedName>
        <fullName evidence="3">Uncharacterized protein</fullName>
    </submittedName>
</protein>
<dbReference type="Gene3D" id="3.40.50.150">
    <property type="entry name" value="Vaccinia Virus protein VP39"/>
    <property type="match status" value="1"/>
</dbReference>
<accession>A0AAD6Y2X3</accession>
<evidence type="ECO:0000313" key="3">
    <source>
        <dbReference type="EMBL" id="KAJ7196570.1"/>
    </source>
</evidence>
<reference evidence="3" key="1">
    <citation type="submission" date="2023-03" db="EMBL/GenBank/DDBJ databases">
        <title>Massive genome expansion in bonnet fungi (Mycena s.s.) driven by repeated elements and novel gene families across ecological guilds.</title>
        <authorList>
            <consortium name="Lawrence Berkeley National Laboratory"/>
            <person name="Harder C.B."/>
            <person name="Miyauchi S."/>
            <person name="Viragh M."/>
            <person name="Kuo A."/>
            <person name="Thoen E."/>
            <person name="Andreopoulos B."/>
            <person name="Lu D."/>
            <person name="Skrede I."/>
            <person name="Drula E."/>
            <person name="Henrissat B."/>
            <person name="Morin E."/>
            <person name="Kohler A."/>
            <person name="Barry K."/>
            <person name="LaButti K."/>
            <person name="Morin E."/>
            <person name="Salamov A."/>
            <person name="Lipzen A."/>
            <person name="Mereny Z."/>
            <person name="Hegedus B."/>
            <person name="Baldrian P."/>
            <person name="Stursova M."/>
            <person name="Weitz H."/>
            <person name="Taylor A."/>
            <person name="Grigoriev I.V."/>
            <person name="Nagy L.G."/>
            <person name="Martin F."/>
            <person name="Kauserud H."/>
        </authorList>
    </citation>
    <scope>NUCLEOTIDE SEQUENCE</scope>
    <source>
        <strain evidence="3">9144</strain>
    </source>
</reference>
<dbReference type="AlphaFoldDB" id="A0AAD6Y2X3"/>
<gene>
    <name evidence="3" type="ORF">GGX14DRAFT_376055</name>
</gene>
<dbReference type="GO" id="GO:0070475">
    <property type="term" value="P:rRNA base methylation"/>
    <property type="evidence" value="ECO:0007669"/>
    <property type="project" value="TreeGrafter"/>
</dbReference>
<dbReference type="Pfam" id="PF05971">
    <property type="entry name" value="Methyltransf_10"/>
    <property type="match status" value="1"/>
</dbReference>
<sequence length="71" mass="8192">CRWYTSMFGKMASLTEVSVISSLRGHAIDNYGVTEFLQGTTRRWAVVWSFGDFRLPDVRSPTYYPNNQPLN</sequence>
<dbReference type="EMBL" id="JARJCW010000083">
    <property type="protein sequence ID" value="KAJ7196570.1"/>
    <property type="molecule type" value="Genomic_DNA"/>
</dbReference>
<dbReference type="Proteomes" id="UP001219525">
    <property type="component" value="Unassembled WGS sequence"/>
</dbReference>
<evidence type="ECO:0000313" key="4">
    <source>
        <dbReference type="Proteomes" id="UP001219525"/>
    </source>
</evidence>
<dbReference type="InterPro" id="IPR029063">
    <property type="entry name" value="SAM-dependent_MTases_sf"/>
</dbReference>
<evidence type="ECO:0000256" key="1">
    <source>
        <dbReference type="ARBA" id="ARBA00022603"/>
    </source>
</evidence>
<feature type="non-terminal residue" evidence="3">
    <location>
        <position position="1"/>
    </location>
</feature>
<dbReference type="PANTHER" id="PTHR13393">
    <property type="entry name" value="SAM-DEPENDENT METHYLTRANSFERASE"/>
    <property type="match status" value="1"/>
</dbReference>
<organism evidence="3 4">
    <name type="scientific">Mycena pura</name>
    <dbReference type="NCBI Taxonomy" id="153505"/>
    <lineage>
        <taxon>Eukaryota</taxon>
        <taxon>Fungi</taxon>
        <taxon>Dikarya</taxon>
        <taxon>Basidiomycota</taxon>
        <taxon>Agaricomycotina</taxon>
        <taxon>Agaricomycetes</taxon>
        <taxon>Agaricomycetidae</taxon>
        <taxon>Agaricales</taxon>
        <taxon>Marasmiineae</taxon>
        <taxon>Mycenaceae</taxon>
        <taxon>Mycena</taxon>
    </lineage>
</organism>